<accession>X1BUF2</accession>
<organism evidence="1">
    <name type="scientific">marine sediment metagenome</name>
    <dbReference type="NCBI Taxonomy" id="412755"/>
    <lineage>
        <taxon>unclassified sequences</taxon>
        <taxon>metagenomes</taxon>
        <taxon>ecological metagenomes</taxon>
    </lineage>
</organism>
<name>X1BUF2_9ZZZZ</name>
<reference evidence="1" key="1">
    <citation type="journal article" date="2014" name="Front. Microbiol.">
        <title>High frequency of phylogenetically diverse reductive dehalogenase-homologous genes in deep subseafloor sedimentary metagenomes.</title>
        <authorList>
            <person name="Kawai M."/>
            <person name="Futagami T."/>
            <person name="Toyoda A."/>
            <person name="Takaki Y."/>
            <person name="Nishi S."/>
            <person name="Hori S."/>
            <person name="Arai W."/>
            <person name="Tsubouchi T."/>
            <person name="Morono Y."/>
            <person name="Uchiyama I."/>
            <person name="Ito T."/>
            <person name="Fujiyama A."/>
            <person name="Inagaki F."/>
            <person name="Takami H."/>
        </authorList>
    </citation>
    <scope>NUCLEOTIDE SEQUENCE</scope>
    <source>
        <strain evidence="1">Expedition CK06-06</strain>
    </source>
</reference>
<dbReference type="EMBL" id="BART01015911">
    <property type="protein sequence ID" value="GAG75776.1"/>
    <property type="molecule type" value="Genomic_DNA"/>
</dbReference>
<comment type="caution">
    <text evidence="1">The sequence shown here is derived from an EMBL/GenBank/DDBJ whole genome shotgun (WGS) entry which is preliminary data.</text>
</comment>
<protein>
    <submittedName>
        <fullName evidence="1">Uncharacterized protein</fullName>
    </submittedName>
</protein>
<feature type="non-terminal residue" evidence="1">
    <location>
        <position position="86"/>
    </location>
</feature>
<dbReference type="AlphaFoldDB" id="X1BUF2"/>
<sequence>MGIFARGKQALAISDRSGMSFPYLEMVREWNGALVHFSEFEPKQPQLNPRPVGADPQALFNPRVQRDSTPSLILLGNNPFTTVFWR</sequence>
<proteinExistence type="predicted"/>
<evidence type="ECO:0000313" key="1">
    <source>
        <dbReference type="EMBL" id="GAG75776.1"/>
    </source>
</evidence>
<gene>
    <name evidence="1" type="ORF">S01H4_30772</name>
</gene>